<evidence type="ECO:0000256" key="1">
    <source>
        <dbReference type="ARBA" id="ARBA00008694"/>
    </source>
</evidence>
<dbReference type="EMBL" id="LIWG01000010">
    <property type="protein sequence ID" value="MBE3608595.1"/>
    <property type="molecule type" value="Genomic_DNA"/>
</dbReference>
<dbReference type="InterPro" id="IPR016181">
    <property type="entry name" value="Acyl_CoA_acyltransferase"/>
</dbReference>
<evidence type="ECO:0000313" key="5">
    <source>
        <dbReference type="EMBL" id="MBE2986701.1"/>
    </source>
</evidence>
<proteinExistence type="inferred from homology"/>
<evidence type="ECO:0000256" key="2">
    <source>
        <dbReference type="ARBA" id="ARBA00022679"/>
    </source>
</evidence>
<keyword evidence="3" id="KW-0012">Acyltransferase</keyword>
<dbReference type="CDD" id="cd04301">
    <property type="entry name" value="NAT_SF"/>
    <property type="match status" value="1"/>
</dbReference>
<reference evidence="6 7" key="1">
    <citation type="submission" date="2015-08" db="EMBL/GenBank/DDBJ databases">
        <title>Comparative genomics of the Campylobacter concisus group.</title>
        <authorList>
            <person name="Yee E."/>
            <person name="Chapman M.H."/>
            <person name="Huynh S."/>
            <person name="Bono J.L."/>
            <person name="On S.L."/>
            <person name="St Leger J."/>
            <person name="Foster G."/>
            <person name="Parker C.T."/>
            <person name="Miller W.G."/>
        </authorList>
    </citation>
    <scope>NUCLEOTIDE SEQUENCE [LARGE SCALE GENOMIC DNA]</scope>
    <source>
        <strain evidence="6 7">RM9337</strain>
    </source>
</reference>
<organism evidence="6 7">
    <name type="scientific">Campylobacter californiensis</name>
    <dbReference type="NCBI Taxonomy" id="1032243"/>
    <lineage>
        <taxon>Bacteria</taxon>
        <taxon>Pseudomonadati</taxon>
        <taxon>Campylobacterota</taxon>
        <taxon>Epsilonproteobacteria</taxon>
        <taxon>Campylobacterales</taxon>
        <taxon>Campylobacteraceae</taxon>
        <taxon>Campylobacter</taxon>
    </lineage>
</organism>
<evidence type="ECO:0000313" key="7">
    <source>
        <dbReference type="Proteomes" id="UP000650616"/>
    </source>
</evidence>
<dbReference type="FunFam" id="3.40.630.30:FF:000064">
    <property type="entry name" value="GNAT family acetyltransferase"/>
    <property type="match status" value="1"/>
</dbReference>
<dbReference type="Gene3D" id="3.40.630.30">
    <property type="match status" value="1"/>
</dbReference>
<dbReference type="AlphaFoldDB" id="A0AAW3ZYY2"/>
<evidence type="ECO:0000256" key="3">
    <source>
        <dbReference type="ARBA" id="ARBA00023315"/>
    </source>
</evidence>
<protein>
    <submittedName>
        <fullName evidence="6">GNAT family N-acetyltransferase</fullName>
    </submittedName>
</protein>
<dbReference type="PROSITE" id="PS51186">
    <property type="entry name" value="GNAT"/>
    <property type="match status" value="1"/>
</dbReference>
<name>A0AAW3ZYY2_9BACT</name>
<evidence type="ECO:0000313" key="8">
    <source>
        <dbReference type="Proteomes" id="UP001318760"/>
    </source>
</evidence>
<dbReference type="PANTHER" id="PTHR10545">
    <property type="entry name" value="DIAMINE N-ACETYLTRANSFERASE"/>
    <property type="match status" value="1"/>
</dbReference>
<keyword evidence="2" id="KW-0808">Transferase</keyword>
<keyword evidence="7" id="KW-1185">Reference proteome</keyword>
<comment type="caution">
    <text evidence="6">The sequence shown here is derived from an EMBL/GenBank/DDBJ whole genome shotgun (WGS) entry which is preliminary data.</text>
</comment>
<dbReference type="EMBL" id="JADBHS010000010">
    <property type="protein sequence ID" value="MBE2986701.1"/>
    <property type="molecule type" value="Genomic_DNA"/>
</dbReference>
<reference evidence="5 8" key="2">
    <citation type="submission" date="2020-10" db="EMBL/GenBank/DDBJ databases">
        <title>Campylobacter californiensis sp. nov. isolated from cattle and feral swine in California.</title>
        <authorList>
            <person name="Miller W.G."/>
        </authorList>
    </citation>
    <scope>NUCLEOTIDE SEQUENCE [LARGE SCALE GENOMIC DNA]</scope>
    <source>
        <strain evidence="5 8">RM12919</strain>
    </source>
</reference>
<dbReference type="GO" id="GO:0008080">
    <property type="term" value="F:N-acetyltransferase activity"/>
    <property type="evidence" value="ECO:0007669"/>
    <property type="project" value="TreeGrafter"/>
</dbReference>
<dbReference type="PANTHER" id="PTHR10545:SF29">
    <property type="entry name" value="GH14572P-RELATED"/>
    <property type="match status" value="1"/>
</dbReference>
<dbReference type="InterPro" id="IPR017255">
    <property type="entry name" value="AcTrfase_GNAT_prd"/>
</dbReference>
<dbReference type="PIRSF" id="PIRSF037663">
    <property type="entry name" value="Acetyltransf_GNAT_prd"/>
    <property type="match status" value="1"/>
</dbReference>
<gene>
    <name evidence="5" type="ORF">CCAL12919_06090</name>
    <name evidence="6" type="ORF">CCAL9337_07670</name>
</gene>
<dbReference type="Pfam" id="PF00583">
    <property type="entry name" value="Acetyltransf_1"/>
    <property type="match status" value="1"/>
</dbReference>
<accession>A0AAW3ZYY2</accession>
<dbReference type="SUPFAM" id="SSF55729">
    <property type="entry name" value="Acyl-CoA N-acyltransferases (Nat)"/>
    <property type="match status" value="1"/>
</dbReference>
<feature type="domain" description="N-acetyltransferase" evidence="4">
    <location>
        <begin position="1"/>
        <end position="157"/>
    </location>
</feature>
<evidence type="ECO:0000259" key="4">
    <source>
        <dbReference type="PROSITE" id="PS51186"/>
    </source>
</evidence>
<dbReference type="InterPro" id="IPR051016">
    <property type="entry name" value="Diverse_Substrate_AcTransf"/>
</dbReference>
<dbReference type="Proteomes" id="UP001318760">
    <property type="component" value="Unassembled WGS sequence"/>
</dbReference>
<comment type="similarity">
    <text evidence="1">Belongs to the acetyltransferase family.</text>
</comment>
<sequence>MIVRKAKKEDANAIISLINELAKYENMSDQVDIDEAVFTSHLFEKQLANALVTVSDDDKIVGYAIYFYSFSTFLGRAGIYLEDLYIKPEFRGKKAGLAMIKELAKICEQEGYGRLEWECLDWNEPSIKFYENLGAKKQSGWIKFRMTKEDMIKLTVK</sequence>
<dbReference type="InterPro" id="IPR000182">
    <property type="entry name" value="GNAT_dom"/>
</dbReference>
<dbReference type="RefSeq" id="WP_170016841.1">
    <property type="nucleotide sequence ID" value="NZ_CP012545.1"/>
</dbReference>
<evidence type="ECO:0000313" key="6">
    <source>
        <dbReference type="EMBL" id="MBE3608595.1"/>
    </source>
</evidence>
<dbReference type="Proteomes" id="UP000650616">
    <property type="component" value="Unassembled WGS sequence"/>
</dbReference>